<proteinExistence type="predicted"/>
<protein>
    <submittedName>
        <fullName evidence="1">Uncharacterized protein</fullName>
    </submittedName>
</protein>
<evidence type="ECO:0000313" key="2">
    <source>
        <dbReference type="Proteomes" id="UP000823749"/>
    </source>
</evidence>
<reference evidence="1" key="1">
    <citation type="submission" date="2020-08" db="EMBL/GenBank/DDBJ databases">
        <title>Plant Genome Project.</title>
        <authorList>
            <person name="Zhang R.-G."/>
        </authorList>
    </citation>
    <scope>NUCLEOTIDE SEQUENCE</scope>
    <source>
        <strain evidence="1">WSP0</strain>
        <tissue evidence="1">Leaf</tissue>
    </source>
</reference>
<name>A0AAV6KLZ8_9ERIC</name>
<keyword evidence="2" id="KW-1185">Reference proteome</keyword>
<organism evidence="1 2">
    <name type="scientific">Rhododendron griersonianum</name>
    <dbReference type="NCBI Taxonomy" id="479676"/>
    <lineage>
        <taxon>Eukaryota</taxon>
        <taxon>Viridiplantae</taxon>
        <taxon>Streptophyta</taxon>
        <taxon>Embryophyta</taxon>
        <taxon>Tracheophyta</taxon>
        <taxon>Spermatophyta</taxon>
        <taxon>Magnoliopsida</taxon>
        <taxon>eudicotyledons</taxon>
        <taxon>Gunneridae</taxon>
        <taxon>Pentapetalae</taxon>
        <taxon>asterids</taxon>
        <taxon>Ericales</taxon>
        <taxon>Ericaceae</taxon>
        <taxon>Ericoideae</taxon>
        <taxon>Rhodoreae</taxon>
        <taxon>Rhododendron</taxon>
    </lineage>
</organism>
<dbReference type="AlphaFoldDB" id="A0AAV6KLZ8"/>
<sequence length="63" mass="7377">MDDFYIEPKIYLSCRKWFFNTRLPHPPPTPPLTFPLLKDKEPPLAAVGPSVDDHWHPPFTTME</sequence>
<dbReference type="Proteomes" id="UP000823749">
    <property type="component" value="Chromosome 4"/>
</dbReference>
<evidence type="ECO:0000313" key="1">
    <source>
        <dbReference type="EMBL" id="KAG5553197.1"/>
    </source>
</evidence>
<accession>A0AAV6KLZ8</accession>
<comment type="caution">
    <text evidence="1">The sequence shown here is derived from an EMBL/GenBank/DDBJ whole genome shotgun (WGS) entry which is preliminary data.</text>
</comment>
<gene>
    <name evidence="1" type="ORF">RHGRI_011157</name>
</gene>
<dbReference type="EMBL" id="JACTNZ010000004">
    <property type="protein sequence ID" value="KAG5553197.1"/>
    <property type="molecule type" value="Genomic_DNA"/>
</dbReference>